<dbReference type="Proteomes" id="UP000887540">
    <property type="component" value="Unplaced"/>
</dbReference>
<dbReference type="Pfam" id="PF10551">
    <property type="entry name" value="MULE"/>
    <property type="match status" value="1"/>
</dbReference>
<evidence type="ECO:0000313" key="2">
    <source>
        <dbReference type="Proteomes" id="UP000887540"/>
    </source>
</evidence>
<feature type="domain" description="MULE transposase" evidence="1">
    <location>
        <begin position="243"/>
        <end position="315"/>
    </location>
</feature>
<dbReference type="InterPro" id="IPR018289">
    <property type="entry name" value="MULE_transposase_dom"/>
</dbReference>
<accession>A0A914E656</accession>
<name>A0A914E656_9BILA</name>
<dbReference type="AlphaFoldDB" id="A0A914E656"/>
<dbReference type="PANTHER" id="PTHR47160:SF10">
    <property type="entry name" value="MULE TRANSPOSASE DOMAIN-CONTAINING PROTEIN"/>
    <property type="match status" value="1"/>
</dbReference>
<evidence type="ECO:0000313" key="3">
    <source>
        <dbReference type="WBParaSite" id="ACRNAN_scaffold5614.g11278.t2"/>
    </source>
</evidence>
<proteinExistence type="predicted"/>
<reference evidence="3" key="1">
    <citation type="submission" date="2022-11" db="UniProtKB">
        <authorList>
            <consortium name="WormBaseParasite"/>
        </authorList>
    </citation>
    <scope>IDENTIFICATION</scope>
</reference>
<evidence type="ECO:0000259" key="1">
    <source>
        <dbReference type="Pfam" id="PF10551"/>
    </source>
</evidence>
<sequence>MDNRLQIYDTGHKSKTGFAGKKAFFRGSFYTYNGNWNTSDKGRRLRWVCNYKGGKVCDAAIISNTNYEVDLDSYVTKPPKHDHPSVTANQKGSVAAICEIRDKAKVNPQLTANQAIDQVRDKLNTAILDKMPTKNAQVLLVNRTRKKALAAPANPTTLEDLGEIAEEFAYRNKRDSLGGNEQVREQWLQADICVGNKRSLIFARPKFLELLGQSDEWLMDGTFGCTPPIFGKDAQLLTIHDRFQETHHTIPCVYAIFTPNKLQNTYISVFKEVRRMTDYAVPRYIYCDFESGMMNGIKIVFLGVEIRACLFHLYQSWRRHLVKLGMEQEIDTDEQISFQYGLIKGLPWVPLQELDHTYSQLLRIIDVNFFDGFLDYLEKSYVGKLDIFGVRRDGTYSKQIWNVYQRTLNDDFRTNNSVEGYHNKLKKFIRSGYTTIWSFIAKIRDFDETVYSDYRQWTNGQVQLSQKKWRLTQARKLRLVNQWGQPGVNCIDYLRGISSSLDDDI</sequence>
<keyword evidence="2" id="KW-1185">Reference proteome</keyword>
<protein>
    <submittedName>
        <fullName evidence="3">MULE transposase domain-containing protein</fullName>
    </submittedName>
</protein>
<dbReference type="PANTHER" id="PTHR47160">
    <property type="entry name" value="PUTATIVE-RELATED"/>
    <property type="match status" value="1"/>
</dbReference>
<organism evidence="2 3">
    <name type="scientific">Acrobeloides nanus</name>
    <dbReference type="NCBI Taxonomy" id="290746"/>
    <lineage>
        <taxon>Eukaryota</taxon>
        <taxon>Metazoa</taxon>
        <taxon>Ecdysozoa</taxon>
        <taxon>Nematoda</taxon>
        <taxon>Chromadorea</taxon>
        <taxon>Rhabditida</taxon>
        <taxon>Tylenchina</taxon>
        <taxon>Cephalobomorpha</taxon>
        <taxon>Cephaloboidea</taxon>
        <taxon>Cephalobidae</taxon>
        <taxon>Acrobeloides</taxon>
    </lineage>
</organism>
<dbReference type="WBParaSite" id="ACRNAN_scaffold5614.g11278.t2">
    <property type="protein sequence ID" value="ACRNAN_scaffold5614.g11278.t2"/>
    <property type="gene ID" value="ACRNAN_scaffold5614.g11278"/>
</dbReference>